<dbReference type="InterPro" id="IPR027024">
    <property type="entry name" value="UCP027386_ABC_sbc_TM0202"/>
</dbReference>
<dbReference type="RefSeq" id="WP_262685552.1">
    <property type="nucleotide sequence ID" value="NZ_JAOQIO010000084.1"/>
</dbReference>
<dbReference type="Proteomes" id="UP001652445">
    <property type="component" value="Unassembled WGS sequence"/>
</dbReference>
<gene>
    <name evidence="1" type="ORF">OB236_19980</name>
</gene>
<sequence length="329" mass="36363">MLRRRTLHLLLLTLTGLIILLGGCSRSAEDVKETTVPSTNVENVVLLSPKAPSLIPALLAEKKGSPDMKLKVETWDTIEQLLARIQNGNVPFVAAPLNLGANIAAKGLPLQLLHVNTWGSMYLISTSPDAHRLADLTNETVYIPGQSGPPDIVTRFLLRKEGLDGKIKLAYSTVPEMMQQLAAGTIKYAVLPEPMISGLRVKLDGRLYEVIDFQKAWRAQFGEDLPQTGIFVNREWAKTHTKEVAQFQIMYRDALNETVLRPEESLKLSAEAFGLPQAVLSAAMTKISLVYKDARDAKPEVERYFQILLQDAPESIGGRLPDAGFYYGL</sequence>
<dbReference type="EMBL" id="JAOQIO010000084">
    <property type="protein sequence ID" value="MCU6794389.1"/>
    <property type="molecule type" value="Genomic_DNA"/>
</dbReference>
<reference evidence="1 2" key="1">
    <citation type="submission" date="2022-09" db="EMBL/GenBank/DDBJ databases">
        <authorList>
            <person name="Han X.L."/>
            <person name="Wang Q."/>
            <person name="Lu T."/>
        </authorList>
    </citation>
    <scope>NUCLEOTIDE SEQUENCE [LARGE SCALE GENOMIC DNA]</scope>
    <source>
        <strain evidence="1 2">WQ 127069</strain>
    </source>
</reference>
<dbReference type="PANTHER" id="PTHR30024">
    <property type="entry name" value="ALIPHATIC SULFONATES-BINDING PROTEIN-RELATED"/>
    <property type="match status" value="1"/>
</dbReference>
<evidence type="ECO:0000313" key="1">
    <source>
        <dbReference type="EMBL" id="MCU6794389.1"/>
    </source>
</evidence>
<dbReference type="PIRSF" id="PIRSF027386">
    <property type="entry name" value="UCP027386_ABC_sbc_TM0202"/>
    <property type="match status" value="1"/>
</dbReference>
<dbReference type="PROSITE" id="PS51257">
    <property type="entry name" value="PROKAR_LIPOPROTEIN"/>
    <property type="match status" value="1"/>
</dbReference>
<dbReference type="Gene3D" id="3.40.190.10">
    <property type="entry name" value="Periplasmic binding protein-like II"/>
    <property type="match status" value="2"/>
</dbReference>
<evidence type="ECO:0000313" key="2">
    <source>
        <dbReference type="Proteomes" id="UP001652445"/>
    </source>
</evidence>
<proteinExistence type="predicted"/>
<comment type="caution">
    <text evidence="1">The sequence shown here is derived from an EMBL/GenBank/DDBJ whole genome shotgun (WGS) entry which is preliminary data.</text>
</comment>
<accession>A0ABT2UIA8</accession>
<name>A0ABT2UIA8_9BACL</name>
<organism evidence="1 2">
    <name type="scientific">Paenibacillus baimaensis</name>
    <dbReference type="NCBI Taxonomy" id="2982185"/>
    <lineage>
        <taxon>Bacteria</taxon>
        <taxon>Bacillati</taxon>
        <taxon>Bacillota</taxon>
        <taxon>Bacilli</taxon>
        <taxon>Bacillales</taxon>
        <taxon>Paenibacillaceae</taxon>
        <taxon>Paenibacillus</taxon>
    </lineage>
</organism>
<keyword evidence="2" id="KW-1185">Reference proteome</keyword>
<evidence type="ECO:0008006" key="3">
    <source>
        <dbReference type="Google" id="ProtNLM"/>
    </source>
</evidence>
<protein>
    <recommendedName>
        <fullName evidence="3">ABC transporter substrate-binding protein</fullName>
    </recommendedName>
</protein>
<dbReference type="PANTHER" id="PTHR30024:SF46">
    <property type="entry name" value="ABC TRANSPORTER, SUBSTRATE-BINDING LIPOPROTEIN"/>
    <property type="match status" value="1"/>
</dbReference>
<dbReference type="SUPFAM" id="SSF53850">
    <property type="entry name" value="Periplasmic binding protein-like II"/>
    <property type="match status" value="1"/>
</dbReference>